<evidence type="ECO:0000256" key="1">
    <source>
        <dbReference type="ARBA" id="ARBA00022741"/>
    </source>
</evidence>
<dbReference type="Gene3D" id="1.10.10.60">
    <property type="entry name" value="Homeodomain-like"/>
    <property type="match status" value="1"/>
</dbReference>
<proteinExistence type="predicted"/>
<evidence type="ECO:0000256" key="4">
    <source>
        <dbReference type="ARBA" id="ARBA00023163"/>
    </source>
</evidence>
<keyword evidence="4" id="KW-0804">Transcription</keyword>
<dbReference type="InterPro" id="IPR035965">
    <property type="entry name" value="PAS-like_dom_sf"/>
</dbReference>
<dbReference type="RefSeq" id="WP_095415301.1">
    <property type="nucleotide sequence ID" value="NZ_CP018477.1"/>
</dbReference>
<evidence type="ECO:0000256" key="3">
    <source>
        <dbReference type="ARBA" id="ARBA00023015"/>
    </source>
</evidence>
<evidence type="ECO:0000259" key="5">
    <source>
        <dbReference type="PROSITE" id="PS50045"/>
    </source>
</evidence>
<dbReference type="Pfam" id="PF25601">
    <property type="entry name" value="AAA_lid_14"/>
    <property type="match status" value="1"/>
</dbReference>
<dbReference type="Proteomes" id="UP000215086">
    <property type="component" value="Chromosome"/>
</dbReference>
<feature type="domain" description="Sigma-54 factor interaction" evidence="5">
    <location>
        <begin position="169"/>
        <end position="377"/>
    </location>
</feature>
<dbReference type="Gene3D" id="1.10.8.60">
    <property type="match status" value="1"/>
</dbReference>
<dbReference type="Pfam" id="PF14532">
    <property type="entry name" value="Sigma54_activ_2"/>
    <property type="match status" value="1"/>
</dbReference>
<dbReference type="InterPro" id="IPR027417">
    <property type="entry name" value="P-loop_NTPase"/>
</dbReference>
<dbReference type="InterPro" id="IPR002197">
    <property type="entry name" value="HTH_Fis"/>
</dbReference>
<evidence type="ECO:0000256" key="2">
    <source>
        <dbReference type="ARBA" id="ARBA00022840"/>
    </source>
</evidence>
<dbReference type="GO" id="GO:0005524">
    <property type="term" value="F:ATP binding"/>
    <property type="evidence" value="ECO:0007669"/>
    <property type="project" value="UniProtKB-KW"/>
</dbReference>
<keyword evidence="1" id="KW-0547">Nucleotide-binding</keyword>
<reference evidence="6 7" key="1">
    <citation type="journal article" name="Front. Microbiol.">
        <title>Sugar Metabolism of the First Thermophilic Planctomycete Thermogutta terrifontis: Comparative Genomic and Transcriptomic Approaches.</title>
        <authorList>
            <person name="Elcheninov A.G."/>
            <person name="Menzel P."/>
            <person name="Gudbergsdottir S.R."/>
            <person name="Slesarev A.I."/>
            <person name="Kadnikov V.V."/>
            <person name="Krogh A."/>
            <person name="Bonch-Osmolovskaya E.A."/>
            <person name="Peng X."/>
            <person name="Kublanov I.V."/>
        </authorList>
    </citation>
    <scope>NUCLEOTIDE SEQUENCE [LARGE SCALE GENOMIC DNA]</scope>
    <source>
        <strain evidence="6 7">R1</strain>
    </source>
</reference>
<dbReference type="GO" id="GO:0043565">
    <property type="term" value="F:sequence-specific DNA binding"/>
    <property type="evidence" value="ECO:0007669"/>
    <property type="project" value="InterPro"/>
</dbReference>
<evidence type="ECO:0000313" key="6">
    <source>
        <dbReference type="EMBL" id="ASV75161.1"/>
    </source>
</evidence>
<sequence>MMSQKRPRSQIARLLNLLREPVYFVDGQWRIRFCNRACLEWLACREEDIIDRRCAFHSSLDLEPGDALAAGLCPPPGAFDREETMGTVACLTPDGQLRRRHARFLRVHDLEGRPALLVVVADKDGIDTVPRLTDISPETTHQQLQALALHEQIREFRQGIATRFHAHLLMGTSAVAKRMQQQVAAAASLANHVVVVEPPGGHGAELAKAIFYAARPDPQQCLVPLPCEELDPDILRNTLQAFAAISLPSGLTHTFILENLHQLPWPTQQVLYEFLRRPPHGIRVIATTQSDLMTLASQGKLIEDLGQMLSTFLIFIPPIRERREDIPLIAQTLLEDCNVRESKQVMGFTSEVLDILVQHDWPNNYAELASVIQQAHNRAAGTLIASGDLPQDFRWAFQKKLRSLKEPEKISLPAFLAQVEKELLARALRRARGNKSLAAKMLGVSRPRLYRRLVQYGLISPEEE</sequence>
<dbReference type="PROSITE" id="PS50045">
    <property type="entry name" value="SIGMA54_INTERACT_4"/>
    <property type="match status" value="1"/>
</dbReference>
<dbReference type="KEGG" id="ttf:THTE_2559"/>
<keyword evidence="3" id="KW-0805">Transcription regulation</keyword>
<dbReference type="SUPFAM" id="SSF46689">
    <property type="entry name" value="Homeodomain-like"/>
    <property type="match status" value="1"/>
</dbReference>
<keyword evidence="2" id="KW-0067">ATP-binding</keyword>
<dbReference type="PANTHER" id="PTHR32071">
    <property type="entry name" value="TRANSCRIPTIONAL REGULATORY PROTEIN"/>
    <property type="match status" value="1"/>
</dbReference>
<accession>A0A286RGS5</accession>
<dbReference type="InterPro" id="IPR000014">
    <property type="entry name" value="PAS"/>
</dbReference>
<keyword evidence="7" id="KW-1185">Reference proteome</keyword>
<dbReference type="Pfam" id="PF08448">
    <property type="entry name" value="PAS_4"/>
    <property type="match status" value="1"/>
</dbReference>
<dbReference type="OrthoDB" id="213520at2"/>
<dbReference type="InterPro" id="IPR058031">
    <property type="entry name" value="AAA_lid_NorR"/>
</dbReference>
<dbReference type="Gene3D" id="3.40.50.300">
    <property type="entry name" value="P-loop containing nucleotide triphosphate hydrolases"/>
    <property type="match status" value="1"/>
</dbReference>
<dbReference type="SUPFAM" id="SSF55785">
    <property type="entry name" value="PYP-like sensor domain (PAS domain)"/>
    <property type="match status" value="1"/>
</dbReference>
<evidence type="ECO:0000313" key="7">
    <source>
        <dbReference type="Proteomes" id="UP000215086"/>
    </source>
</evidence>
<name>A0A286RGS5_9BACT</name>
<dbReference type="InterPro" id="IPR002078">
    <property type="entry name" value="Sigma_54_int"/>
</dbReference>
<organism evidence="6 7">
    <name type="scientific">Thermogutta terrifontis</name>
    <dbReference type="NCBI Taxonomy" id="1331910"/>
    <lineage>
        <taxon>Bacteria</taxon>
        <taxon>Pseudomonadati</taxon>
        <taxon>Planctomycetota</taxon>
        <taxon>Planctomycetia</taxon>
        <taxon>Pirellulales</taxon>
        <taxon>Thermoguttaceae</taxon>
        <taxon>Thermogutta</taxon>
    </lineage>
</organism>
<dbReference type="CDD" id="cd00130">
    <property type="entry name" value="PAS"/>
    <property type="match status" value="1"/>
</dbReference>
<dbReference type="Pfam" id="PF02954">
    <property type="entry name" value="HTH_8"/>
    <property type="match status" value="1"/>
</dbReference>
<dbReference type="InterPro" id="IPR009057">
    <property type="entry name" value="Homeodomain-like_sf"/>
</dbReference>
<protein>
    <submittedName>
        <fullName evidence="6">Transcriptional regulatory protein zraR</fullName>
    </submittedName>
</protein>
<dbReference type="EMBL" id="CP018477">
    <property type="protein sequence ID" value="ASV75161.1"/>
    <property type="molecule type" value="Genomic_DNA"/>
</dbReference>
<dbReference type="GO" id="GO:0006355">
    <property type="term" value="P:regulation of DNA-templated transcription"/>
    <property type="evidence" value="ECO:0007669"/>
    <property type="project" value="InterPro"/>
</dbReference>
<dbReference type="SUPFAM" id="SSF52540">
    <property type="entry name" value="P-loop containing nucleoside triphosphate hydrolases"/>
    <property type="match status" value="1"/>
</dbReference>
<dbReference type="InterPro" id="IPR013656">
    <property type="entry name" value="PAS_4"/>
</dbReference>
<dbReference type="Gene3D" id="3.30.450.20">
    <property type="entry name" value="PAS domain"/>
    <property type="match status" value="1"/>
</dbReference>
<dbReference type="PRINTS" id="PR01590">
    <property type="entry name" value="HTHFIS"/>
</dbReference>
<gene>
    <name evidence="6" type="ORF">THTE_2559</name>
</gene>
<dbReference type="AlphaFoldDB" id="A0A286RGS5"/>